<dbReference type="SFLD" id="SFLDG01067">
    <property type="entry name" value="SPASM/twitch_domain_containing"/>
    <property type="match status" value="1"/>
</dbReference>
<dbReference type="AlphaFoldDB" id="A0A451AZ19"/>
<reference evidence="10" key="1">
    <citation type="submission" date="2019-02" db="EMBL/GenBank/DDBJ databases">
        <authorList>
            <person name="Gruber-Vodicka R. H."/>
            <person name="Seah K. B. B."/>
        </authorList>
    </citation>
    <scope>NUCLEOTIDE SEQUENCE</scope>
    <source>
        <strain evidence="10">BECK_BY19</strain>
        <strain evidence="9">BECK_BY8</strain>
    </source>
</reference>
<dbReference type="InterPro" id="IPR023867">
    <property type="entry name" value="Sulphatase_maturase_rSAM"/>
</dbReference>
<keyword evidence="6" id="KW-0411">Iron-sulfur</keyword>
<evidence type="ECO:0000256" key="7">
    <source>
        <dbReference type="ARBA" id="ARBA00023601"/>
    </source>
</evidence>
<evidence type="ECO:0000256" key="2">
    <source>
        <dbReference type="ARBA" id="ARBA00022485"/>
    </source>
</evidence>
<dbReference type="EMBL" id="CAADFZ010000049">
    <property type="protein sequence ID" value="VFK64655.1"/>
    <property type="molecule type" value="Genomic_DNA"/>
</dbReference>
<protein>
    <submittedName>
        <fullName evidence="10">Radical SAM additional 4Fe4S-binding SPASM domain-containing protein</fullName>
    </submittedName>
</protein>
<organism evidence="10">
    <name type="scientific">Candidatus Kentrum sp. UNK</name>
    <dbReference type="NCBI Taxonomy" id="2126344"/>
    <lineage>
        <taxon>Bacteria</taxon>
        <taxon>Pseudomonadati</taxon>
        <taxon>Pseudomonadota</taxon>
        <taxon>Gammaproteobacteria</taxon>
        <taxon>Candidatus Kentrum</taxon>
    </lineage>
</organism>
<dbReference type="InterPro" id="IPR058240">
    <property type="entry name" value="rSAM_sf"/>
</dbReference>
<sequence length="420" mass="46079">MDEPIAIDVMGAPGIVRKDGVWILDAACKRLIHYTPEAFYTAQCEKALHQARPSAHGPGAGERVHVTLIVSHSCNLRCRYCCVSDIHPRRFMDPAVASAVPDYVGHKFPLGPVTVSFFGGEPTLAADVIEQSCEAFKAMSRRTGRSVTFSLATNGVFSDKVVGLLARYRFSVLLSLDGPPVVHNLQRPVTSGKGSYDSVVRTLHKLRAIGLTVSLSATITRTSVNYWPHLVDLAVAHNVRNVQFNPVSPSPWSDRKGPVAWDRPSPEVYANAAIAAFITGRRRGVIVSNPVFSRLFRPSRYYCDLIAANSALCVDCDGTLLACSDAQADNHPFRVASTLGYWDTERGVFRQSNSYRSPPVDELNTCQDCFARYHCAGGCRARALQATPDGNPDPFVCRVVRIMLPRYLDLMASEVAPRVE</sequence>
<keyword evidence="3" id="KW-0949">S-adenosyl-L-methionine</keyword>
<evidence type="ECO:0000256" key="6">
    <source>
        <dbReference type="ARBA" id="ARBA00023014"/>
    </source>
</evidence>
<dbReference type="InterPro" id="IPR007197">
    <property type="entry name" value="rSAM"/>
</dbReference>
<dbReference type="SFLD" id="SFLDG01386">
    <property type="entry name" value="main_SPASM_domain-containing"/>
    <property type="match status" value="1"/>
</dbReference>
<dbReference type="GO" id="GO:0046872">
    <property type="term" value="F:metal ion binding"/>
    <property type="evidence" value="ECO:0007669"/>
    <property type="project" value="UniProtKB-KW"/>
</dbReference>
<dbReference type="PANTHER" id="PTHR43273:SF3">
    <property type="entry name" value="ANAEROBIC SULFATASE-MATURATING ENZYME HOMOLOG ASLB-RELATED"/>
    <property type="match status" value="1"/>
</dbReference>
<dbReference type="SFLD" id="SFLDG01384">
    <property type="entry name" value="thioether_bond_formation_requi"/>
    <property type="match status" value="1"/>
</dbReference>
<dbReference type="InterPro" id="IPR023885">
    <property type="entry name" value="4Fe4S-binding_SPASM_dom"/>
</dbReference>
<dbReference type="PROSITE" id="PS51918">
    <property type="entry name" value="RADICAL_SAM"/>
    <property type="match status" value="1"/>
</dbReference>
<dbReference type="PANTHER" id="PTHR43273">
    <property type="entry name" value="ANAEROBIC SULFATASE-MATURATING ENZYME HOMOLOG ASLB-RELATED"/>
    <property type="match status" value="1"/>
</dbReference>
<dbReference type="GO" id="GO:0016491">
    <property type="term" value="F:oxidoreductase activity"/>
    <property type="evidence" value="ECO:0007669"/>
    <property type="project" value="InterPro"/>
</dbReference>
<accession>A0A451AZ19</accession>
<dbReference type="Gene3D" id="3.20.20.70">
    <property type="entry name" value="Aldolase class I"/>
    <property type="match status" value="1"/>
</dbReference>
<keyword evidence="5" id="KW-0408">Iron</keyword>
<evidence type="ECO:0000256" key="4">
    <source>
        <dbReference type="ARBA" id="ARBA00022723"/>
    </source>
</evidence>
<comment type="similarity">
    <text evidence="7">Belongs to the radical SAM superfamily. Anaerobic sulfatase-maturating enzyme family.</text>
</comment>
<dbReference type="Pfam" id="PF04055">
    <property type="entry name" value="Radical_SAM"/>
    <property type="match status" value="1"/>
</dbReference>
<proteinExistence type="inferred from homology"/>
<comment type="cofactor">
    <cofactor evidence="1">
        <name>[4Fe-4S] cluster</name>
        <dbReference type="ChEBI" id="CHEBI:49883"/>
    </cofactor>
</comment>
<dbReference type="PROSITE" id="PS01305">
    <property type="entry name" value="MOAA_NIFB_PQQE"/>
    <property type="match status" value="1"/>
</dbReference>
<dbReference type="GO" id="GO:0051539">
    <property type="term" value="F:4 iron, 4 sulfur cluster binding"/>
    <property type="evidence" value="ECO:0007669"/>
    <property type="project" value="UniProtKB-KW"/>
</dbReference>
<dbReference type="SUPFAM" id="SSF102114">
    <property type="entry name" value="Radical SAM enzymes"/>
    <property type="match status" value="1"/>
</dbReference>
<dbReference type="CDD" id="cd01335">
    <property type="entry name" value="Radical_SAM"/>
    <property type="match status" value="1"/>
</dbReference>
<dbReference type="NCBIfam" id="TIGR04085">
    <property type="entry name" value="rSAM_more_4Fe4S"/>
    <property type="match status" value="1"/>
</dbReference>
<name>A0A451AZ19_9GAMM</name>
<feature type="domain" description="Radical SAM core" evidence="8">
    <location>
        <begin position="60"/>
        <end position="281"/>
    </location>
</feature>
<dbReference type="EMBL" id="CAADGD010000053">
    <property type="protein sequence ID" value="VFK71167.1"/>
    <property type="molecule type" value="Genomic_DNA"/>
</dbReference>
<evidence type="ECO:0000256" key="3">
    <source>
        <dbReference type="ARBA" id="ARBA00022691"/>
    </source>
</evidence>
<evidence type="ECO:0000313" key="9">
    <source>
        <dbReference type="EMBL" id="VFK64655.1"/>
    </source>
</evidence>
<dbReference type="InterPro" id="IPR013785">
    <property type="entry name" value="Aldolase_TIM"/>
</dbReference>
<keyword evidence="4" id="KW-0479">Metal-binding</keyword>
<evidence type="ECO:0000256" key="5">
    <source>
        <dbReference type="ARBA" id="ARBA00023004"/>
    </source>
</evidence>
<evidence type="ECO:0000259" key="8">
    <source>
        <dbReference type="PROSITE" id="PS51918"/>
    </source>
</evidence>
<evidence type="ECO:0000313" key="10">
    <source>
        <dbReference type="EMBL" id="VFK71167.1"/>
    </source>
</evidence>
<gene>
    <name evidence="9" type="ORF">BECKUNK1418G_GA0071005_104911</name>
    <name evidence="10" type="ORF">BECKUNK1418H_GA0071006_105311</name>
</gene>
<dbReference type="InterPro" id="IPR000385">
    <property type="entry name" value="MoaA_NifB_PqqE_Fe-S-bd_CS"/>
</dbReference>
<dbReference type="SFLD" id="SFLDS00029">
    <property type="entry name" value="Radical_SAM"/>
    <property type="match status" value="1"/>
</dbReference>
<evidence type="ECO:0000256" key="1">
    <source>
        <dbReference type="ARBA" id="ARBA00001966"/>
    </source>
</evidence>
<keyword evidence="2" id="KW-0004">4Fe-4S</keyword>